<reference evidence="9 10" key="1">
    <citation type="submission" date="2016-06" db="EMBL/GenBank/DDBJ databases">
        <title>Evolution of pathogenesis and genome organization in the Tremellales.</title>
        <authorList>
            <person name="Cuomo C."/>
            <person name="Litvintseva A."/>
            <person name="Heitman J."/>
            <person name="Chen Y."/>
            <person name="Sun S."/>
            <person name="Springer D."/>
            <person name="Dromer F."/>
            <person name="Young S."/>
            <person name="Zeng Q."/>
            <person name="Chapman S."/>
            <person name="Gujja S."/>
            <person name="Saif S."/>
            <person name="Birren B."/>
        </authorList>
    </citation>
    <scope>NUCLEOTIDE SEQUENCE [LARGE SCALE GENOMIC DNA]</scope>
    <source>
        <strain evidence="9 10">ATCC 28783</strain>
    </source>
</reference>
<evidence type="ECO:0000313" key="10">
    <source>
        <dbReference type="Proteomes" id="UP000289152"/>
    </source>
</evidence>
<gene>
    <name evidence="9" type="ORF">M231_00997</name>
</gene>
<feature type="compositionally biased region" description="Basic and acidic residues" evidence="6">
    <location>
        <begin position="551"/>
        <end position="560"/>
    </location>
</feature>
<dbReference type="Pfam" id="PF01545">
    <property type="entry name" value="Cation_efflux"/>
    <property type="match status" value="2"/>
</dbReference>
<keyword evidence="5" id="KW-0472">Membrane</keyword>
<protein>
    <submittedName>
        <fullName evidence="9">Mitochondrial protein with role in iron accumulation</fullName>
    </submittedName>
</protein>
<dbReference type="InterPro" id="IPR002524">
    <property type="entry name" value="Cation_efflux"/>
</dbReference>
<dbReference type="InterPro" id="IPR050291">
    <property type="entry name" value="CDF_Transporter"/>
</dbReference>
<dbReference type="InterPro" id="IPR027470">
    <property type="entry name" value="Cation_efflux_CTD"/>
</dbReference>
<dbReference type="GO" id="GO:0016020">
    <property type="term" value="C:membrane"/>
    <property type="evidence" value="ECO:0007669"/>
    <property type="project" value="UniProtKB-SubCell"/>
</dbReference>
<evidence type="ECO:0000256" key="6">
    <source>
        <dbReference type="SAM" id="MobiDB-lite"/>
    </source>
</evidence>
<dbReference type="InterPro" id="IPR027469">
    <property type="entry name" value="Cation_efflux_TMD_sf"/>
</dbReference>
<dbReference type="Pfam" id="PF16916">
    <property type="entry name" value="ZT_dimer"/>
    <property type="match status" value="1"/>
</dbReference>
<dbReference type="SUPFAM" id="SSF160240">
    <property type="entry name" value="Cation efflux protein cytoplasmic domain-like"/>
    <property type="match status" value="1"/>
</dbReference>
<dbReference type="Gene3D" id="1.20.1510.10">
    <property type="entry name" value="Cation efflux protein transmembrane domain"/>
    <property type="match status" value="1"/>
</dbReference>
<keyword evidence="2" id="KW-0813">Transport</keyword>
<dbReference type="EMBL" id="SDIL01000006">
    <property type="protein sequence ID" value="RXK41762.1"/>
    <property type="molecule type" value="Genomic_DNA"/>
</dbReference>
<dbReference type="VEuPathDB" id="FungiDB:TREMEDRAFT_30115"/>
<evidence type="ECO:0000256" key="3">
    <source>
        <dbReference type="ARBA" id="ARBA00022692"/>
    </source>
</evidence>
<evidence type="ECO:0000256" key="2">
    <source>
        <dbReference type="ARBA" id="ARBA00022448"/>
    </source>
</evidence>
<evidence type="ECO:0000313" key="9">
    <source>
        <dbReference type="EMBL" id="RXK41762.1"/>
    </source>
</evidence>
<evidence type="ECO:0000259" key="8">
    <source>
        <dbReference type="Pfam" id="PF16916"/>
    </source>
</evidence>
<keyword evidence="4" id="KW-1133">Transmembrane helix</keyword>
<dbReference type="GO" id="GO:0030003">
    <property type="term" value="P:intracellular monoatomic cation homeostasis"/>
    <property type="evidence" value="ECO:0007669"/>
    <property type="project" value="UniProtKB-ARBA"/>
</dbReference>
<dbReference type="FunCoup" id="A0A4Q1BUT8">
    <property type="interactions" value="37"/>
</dbReference>
<feature type="compositionally biased region" description="Basic and acidic residues" evidence="6">
    <location>
        <begin position="122"/>
        <end position="152"/>
    </location>
</feature>
<dbReference type="Gene3D" id="3.30.70.1350">
    <property type="entry name" value="Cation efflux protein, cytoplasmic domain"/>
    <property type="match status" value="1"/>
</dbReference>
<dbReference type="AlphaFoldDB" id="A0A4Q1BUT8"/>
<dbReference type="PANTHER" id="PTHR43840">
    <property type="entry name" value="MITOCHONDRIAL METAL TRANSPORTER 1-RELATED"/>
    <property type="match status" value="1"/>
</dbReference>
<organism evidence="9 10">
    <name type="scientific">Tremella mesenterica</name>
    <name type="common">Jelly fungus</name>
    <dbReference type="NCBI Taxonomy" id="5217"/>
    <lineage>
        <taxon>Eukaryota</taxon>
        <taxon>Fungi</taxon>
        <taxon>Dikarya</taxon>
        <taxon>Basidiomycota</taxon>
        <taxon>Agaricomycotina</taxon>
        <taxon>Tremellomycetes</taxon>
        <taxon>Tremellales</taxon>
        <taxon>Tremellaceae</taxon>
        <taxon>Tremella</taxon>
    </lineage>
</organism>
<sequence>MLRPKTPYVRFFHNHNHRPLHPYRYLNSNSSLYPDGFTTTGSLKRSTRNIATFGRDNIPITWSFCISPNRRTEIYKNKRYLSMNSPKSSKKTEDVKDMKDPSSLRKDENANDHSYQNHKHQEHHEHEDEHLKSKSNDHKHEHEHSESHDHDHGIFHVHTHDHKEGAEQLISALSSGRIDRGTKITLLGLGTNVGLTVSKGIAGLWMNSASLLAEAGHSLSDLLGDFVTLATWRISRKPPTDRFPWGYSKFETIGTLSVSVILIVGGAIGIGLHSYSLLLHTLLPYLESLPPDTLLHSLGGKLPSIPSPLLELFHSHGPSAIPHDHLSASNQVIDAHQHLSSLSNEHGSHDHSHGGNYEMTLNPHAAWFAAGSVLVKEWLYRLTTRVAAEEHSPVLKANAVHHRADALTSLVALGSILGSSIGGYKFLDPLGGLAVSFFILQQGLVMSRTAFLEIVDAGVDQTTQKAIEGIVEELVDGKSLLRVRNVRGVRSGGQTHLDLTISVPASMSVRQSHAVESRVREAVLHRRKDVREVKIHVHGEEDGIEELVDHQLDGNERRTDFGGCEVDDDQSKNR</sequence>
<dbReference type="GO" id="GO:0008324">
    <property type="term" value="F:monoatomic cation transmembrane transporter activity"/>
    <property type="evidence" value="ECO:0007669"/>
    <property type="project" value="InterPro"/>
</dbReference>
<dbReference type="InterPro" id="IPR058533">
    <property type="entry name" value="Cation_efflux_TM"/>
</dbReference>
<dbReference type="STRING" id="5217.A0A4Q1BUT8"/>
<feature type="domain" description="Cation efflux protein cytoplasmic" evidence="8">
    <location>
        <begin position="464"/>
        <end position="537"/>
    </location>
</feature>
<dbReference type="OrthoDB" id="435980at2759"/>
<dbReference type="InterPro" id="IPR036837">
    <property type="entry name" value="Cation_efflux_CTD_sf"/>
</dbReference>
<dbReference type="PANTHER" id="PTHR43840:SF15">
    <property type="entry name" value="MITOCHONDRIAL METAL TRANSPORTER 1-RELATED"/>
    <property type="match status" value="1"/>
</dbReference>
<proteinExistence type="predicted"/>
<comment type="caution">
    <text evidence="9">The sequence shown here is derived from an EMBL/GenBank/DDBJ whole genome shotgun (WGS) entry which is preliminary data.</text>
</comment>
<feature type="domain" description="Cation efflux protein transmembrane" evidence="7">
    <location>
        <begin position="187"/>
        <end position="279"/>
    </location>
</feature>
<evidence type="ECO:0000259" key="7">
    <source>
        <dbReference type="Pfam" id="PF01545"/>
    </source>
</evidence>
<keyword evidence="10" id="KW-1185">Reference proteome</keyword>
<dbReference type="InParanoid" id="A0A4Q1BUT8"/>
<accession>A0A4Q1BUT8</accession>
<dbReference type="GO" id="GO:0098771">
    <property type="term" value="P:inorganic ion homeostasis"/>
    <property type="evidence" value="ECO:0007669"/>
    <property type="project" value="UniProtKB-ARBA"/>
</dbReference>
<feature type="compositionally biased region" description="Basic and acidic residues" evidence="6">
    <location>
        <begin position="90"/>
        <end position="111"/>
    </location>
</feature>
<evidence type="ECO:0000256" key="1">
    <source>
        <dbReference type="ARBA" id="ARBA00004141"/>
    </source>
</evidence>
<feature type="region of interest" description="Disordered" evidence="6">
    <location>
        <begin position="551"/>
        <end position="574"/>
    </location>
</feature>
<name>A0A4Q1BUT8_TREME</name>
<dbReference type="NCBIfam" id="TIGR01297">
    <property type="entry name" value="CDF"/>
    <property type="match status" value="1"/>
</dbReference>
<dbReference type="SUPFAM" id="SSF161111">
    <property type="entry name" value="Cation efflux protein transmembrane domain-like"/>
    <property type="match status" value="2"/>
</dbReference>
<evidence type="ECO:0000256" key="5">
    <source>
        <dbReference type="ARBA" id="ARBA00023136"/>
    </source>
</evidence>
<comment type="subcellular location">
    <subcellularLocation>
        <location evidence="1">Membrane</location>
        <topology evidence="1">Multi-pass membrane protein</topology>
    </subcellularLocation>
</comment>
<feature type="domain" description="Cation efflux protein transmembrane" evidence="7">
    <location>
        <begin position="365"/>
        <end position="454"/>
    </location>
</feature>
<feature type="region of interest" description="Disordered" evidence="6">
    <location>
        <begin position="83"/>
        <end position="152"/>
    </location>
</feature>
<dbReference type="Proteomes" id="UP000289152">
    <property type="component" value="Unassembled WGS sequence"/>
</dbReference>
<keyword evidence="3" id="KW-0812">Transmembrane</keyword>
<evidence type="ECO:0000256" key="4">
    <source>
        <dbReference type="ARBA" id="ARBA00022989"/>
    </source>
</evidence>